<sequence length="74" mass="8616">MWHLRRFFSESCVQTSNIGTAVSSAVIGKKLMYLDISNVSRYLAIGGYLFAFLYVIIEVQSYFRLWFLVIIMHT</sequence>
<dbReference type="AlphaFoldDB" id="A0A061GAR0"/>
<reference evidence="2 3" key="1">
    <citation type="journal article" date="2013" name="Genome Biol.">
        <title>The genome sequence of the most widely cultivated cacao type and its use to identify candidate genes regulating pod color.</title>
        <authorList>
            <person name="Motamayor J.C."/>
            <person name="Mockaitis K."/>
            <person name="Schmutz J."/>
            <person name="Haiminen N."/>
            <person name="Iii D.L."/>
            <person name="Cornejo O."/>
            <person name="Findley S.D."/>
            <person name="Zheng P."/>
            <person name="Utro F."/>
            <person name="Royaert S."/>
            <person name="Saski C."/>
            <person name="Jenkins J."/>
            <person name="Podicheti R."/>
            <person name="Zhao M."/>
            <person name="Scheffler B.E."/>
            <person name="Stack J.C."/>
            <person name="Feltus F.A."/>
            <person name="Mustiga G.M."/>
            <person name="Amores F."/>
            <person name="Phillips W."/>
            <person name="Marelli J.P."/>
            <person name="May G.D."/>
            <person name="Shapiro H."/>
            <person name="Ma J."/>
            <person name="Bustamante C.D."/>
            <person name="Schnell R.J."/>
            <person name="Main D."/>
            <person name="Gilbert D."/>
            <person name="Parida L."/>
            <person name="Kuhn D.N."/>
        </authorList>
    </citation>
    <scope>NUCLEOTIDE SEQUENCE [LARGE SCALE GENOMIC DNA]</scope>
    <source>
        <strain evidence="3">cv. Matina 1-6</strain>
    </source>
</reference>
<evidence type="ECO:0000313" key="3">
    <source>
        <dbReference type="Proteomes" id="UP000026915"/>
    </source>
</evidence>
<dbReference type="Proteomes" id="UP000026915">
    <property type="component" value="Chromosome 6"/>
</dbReference>
<keyword evidence="1" id="KW-0472">Membrane</keyword>
<name>A0A061GAR0_THECC</name>
<keyword evidence="3" id="KW-1185">Reference proteome</keyword>
<accession>A0A061GAR0</accession>
<feature type="transmembrane region" description="Helical" evidence="1">
    <location>
        <begin position="39"/>
        <end position="57"/>
    </location>
</feature>
<evidence type="ECO:0000313" key="2">
    <source>
        <dbReference type="EMBL" id="EOY26202.1"/>
    </source>
</evidence>
<protein>
    <submittedName>
        <fullName evidence="2">Uncharacterized protein</fullName>
    </submittedName>
</protein>
<organism evidence="2 3">
    <name type="scientific">Theobroma cacao</name>
    <name type="common">Cacao</name>
    <name type="synonym">Cocoa</name>
    <dbReference type="NCBI Taxonomy" id="3641"/>
    <lineage>
        <taxon>Eukaryota</taxon>
        <taxon>Viridiplantae</taxon>
        <taxon>Streptophyta</taxon>
        <taxon>Embryophyta</taxon>
        <taxon>Tracheophyta</taxon>
        <taxon>Spermatophyta</taxon>
        <taxon>Magnoliopsida</taxon>
        <taxon>eudicotyledons</taxon>
        <taxon>Gunneridae</taxon>
        <taxon>Pentapetalae</taxon>
        <taxon>rosids</taxon>
        <taxon>malvids</taxon>
        <taxon>Malvales</taxon>
        <taxon>Malvaceae</taxon>
        <taxon>Byttnerioideae</taxon>
        <taxon>Theobroma</taxon>
    </lineage>
</organism>
<dbReference type="Gramene" id="EOY26202">
    <property type="protein sequence ID" value="EOY26202"/>
    <property type="gene ID" value="TCM_027629"/>
</dbReference>
<gene>
    <name evidence="2" type="ORF">TCM_027629</name>
</gene>
<dbReference type="EMBL" id="CM001884">
    <property type="protein sequence ID" value="EOY26202.1"/>
    <property type="molecule type" value="Genomic_DNA"/>
</dbReference>
<dbReference type="HOGENOM" id="CLU_2692786_0_0_1"/>
<proteinExistence type="predicted"/>
<keyword evidence="1" id="KW-1133">Transmembrane helix</keyword>
<dbReference type="InParanoid" id="A0A061GAR0"/>
<evidence type="ECO:0000256" key="1">
    <source>
        <dbReference type="SAM" id="Phobius"/>
    </source>
</evidence>
<keyword evidence="1" id="KW-0812">Transmembrane</keyword>